<name>H5UW81_9MICO</name>
<accession>H5UW81</accession>
<evidence type="ECO:0000313" key="2">
    <source>
        <dbReference type="Proteomes" id="UP000004367"/>
    </source>
</evidence>
<evidence type="ECO:0000313" key="1">
    <source>
        <dbReference type="EMBL" id="GAB49989.1"/>
    </source>
</evidence>
<protein>
    <submittedName>
        <fullName evidence="1">Uncharacterized protein</fullName>
    </submittedName>
</protein>
<proteinExistence type="predicted"/>
<comment type="caution">
    <text evidence="1">The sequence shown here is derived from an EMBL/GenBank/DDBJ whole genome shotgun (WGS) entry which is preliminary data.</text>
</comment>
<dbReference type="Proteomes" id="UP000004367">
    <property type="component" value="Unassembled WGS sequence"/>
</dbReference>
<dbReference type="STRING" id="1089455.MOPEL_136_00020"/>
<organism evidence="1 2">
    <name type="scientific">Mobilicoccus pelagius NBRC 104925</name>
    <dbReference type="NCBI Taxonomy" id="1089455"/>
    <lineage>
        <taxon>Bacteria</taxon>
        <taxon>Bacillati</taxon>
        <taxon>Actinomycetota</taxon>
        <taxon>Actinomycetes</taxon>
        <taxon>Micrococcales</taxon>
        <taxon>Dermatophilaceae</taxon>
        <taxon>Mobilicoccus</taxon>
    </lineage>
</organism>
<sequence length="126" mass="13711">MATVDIFVSPLPDDGSDVWEYYFEQPAPEPSPTTSAPLLSWVEAADQEIEQRGGSELLLENGPISVRDRVTGDTCYLQLNSQLSADDSESLRSALEGLALSRGLFCIDPLGNIARLPDGTSIEFTY</sequence>
<dbReference type="AlphaFoldDB" id="H5UW81"/>
<reference evidence="1 2" key="1">
    <citation type="submission" date="2012-02" db="EMBL/GenBank/DDBJ databases">
        <title>Whole genome shotgun sequence of Mobilicoccus pelagius NBRC 104925.</title>
        <authorList>
            <person name="Yoshida Y."/>
            <person name="Hosoyama A."/>
            <person name="Tsuchikane K."/>
            <person name="Katsumata H."/>
            <person name="Yamazaki S."/>
            <person name="Fujita N."/>
        </authorList>
    </citation>
    <scope>NUCLEOTIDE SEQUENCE [LARGE SCALE GENOMIC DNA]</scope>
    <source>
        <strain evidence="1 2">NBRC 104925</strain>
    </source>
</reference>
<dbReference type="EMBL" id="BAFE01000095">
    <property type="protein sequence ID" value="GAB49989.1"/>
    <property type="molecule type" value="Genomic_DNA"/>
</dbReference>
<keyword evidence="2" id="KW-1185">Reference proteome</keyword>
<gene>
    <name evidence="1" type="ORF">MOPEL_136_00020</name>
</gene>